<evidence type="ECO:0000313" key="2">
    <source>
        <dbReference type="Proteomes" id="UP000554482"/>
    </source>
</evidence>
<dbReference type="Proteomes" id="UP000554482">
    <property type="component" value="Unassembled WGS sequence"/>
</dbReference>
<reference evidence="1 2" key="1">
    <citation type="submission" date="2020-06" db="EMBL/GenBank/DDBJ databases">
        <title>Transcriptomic and genomic resources for Thalictrum thalictroides and T. hernandezii: Facilitating candidate gene discovery in an emerging model plant lineage.</title>
        <authorList>
            <person name="Arias T."/>
            <person name="Riano-Pachon D.M."/>
            <person name="Di Stilio V.S."/>
        </authorList>
    </citation>
    <scope>NUCLEOTIDE SEQUENCE [LARGE SCALE GENOMIC DNA]</scope>
    <source>
        <strain evidence="2">cv. WT478/WT964</strain>
        <tissue evidence="1">Leaves</tissue>
    </source>
</reference>
<accession>A0A7J6W2Q0</accession>
<dbReference type="AlphaFoldDB" id="A0A7J6W2Q0"/>
<protein>
    <submittedName>
        <fullName evidence="1">Uncharacterized protein</fullName>
    </submittedName>
</protein>
<gene>
    <name evidence="1" type="ORF">FRX31_018757</name>
</gene>
<proteinExistence type="predicted"/>
<dbReference type="Gene3D" id="3.30.980.10">
    <property type="entry name" value="Threonyl-trna Synthetase, Chain A, domain 2"/>
    <property type="match status" value="1"/>
</dbReference>
<sequence>LRKEQIIKASSAYWRGKKERESLQRVYGISYPNSKSLKVASLYCPSQTY</sequence>
<keyword evidence="2" id="KW-1185">Reference proteome</keyword>
<dbReference type="InterPro" id="IPR018163">
    <property type="entry name" value="Thr/Ala-tRNA-synth_IIc_edit"/>
</dbReference>
<feature type="non-terminal residue" evidence="1">
    <location>
        <position position="1"/>
    </location>
</feature>
<organism evidence="1 2">
    <name type="scientific">Thalictrum thalictroides</name>
    <name type="common">Rue-anemone</name>
    <name type="synonym">Anemone thalictroides</name>
    <dbReference type="NCBI Taxonomy" id="46969"/>
    <lineage>
        <taxon>Eukaryota</taxon>
        <taxon>Viridiplantae</taxon>
        <taxon>Streptophyta</taxon>
        <taxon>Embryophyta</taxon>
        <taxon>Tracheophyta</taxon>
        <taxon>Spermatophyta</taxon>
        <taxon>Magnoliopsida</taxon>
        <taxon>Ranunculales</taxon>
        <taxon>Ranunculaceae</taxon>
        <taxon>Thalictroideae</taxon>
        <taxon>Thalictrum</taxon>
    </lineage>
</organism>
<dbReference type="SUPFAM" id="SSF55186">
    <property type="entry name" value="ThrRS/AlaRS common domain"/>
    <property type="match status" value="1"/>
</dbReference>
<comment type="caution">
    <text evidence="1">The sequence shown here is derived from an EMBL/GenBank/DDBJ whole genome shotgun (WGS) entry which is preliminary data.</text>
</comment>
<dbReference type="GO" id="GO:0000166">
    <property type="term" value="F:nucleotide binding"/>
    <property type="evidence" value="ECO:0007669"/>
    <property type="project" value="InterPro"/>
</dbReference>
<dbReference type="OrthoDB" id="5423599at2759"/>
<evidence type="ECO:0000313" key="1">
    <source>
        <dbReference type="EMBL" id="KAF5191656.1"/>
    </source>
</evidence>
<dbReference type="EMBL" id="JABWDY010022546">
    <property type="protein sequence ID" value="KAF5191656.1"/>
    <property type="molecule type" value="Genomic_DNA"/>
</dbReference>
<name>A0A7J6W2Q0_THATH</name>